<proteinExistence type="predicted"/>
<gene>
    <name evidence="2" type="primary">LOC109697950</name>
</gene>
<sequence length="351" mass="39672">MYGVERKAFPVNLPVSYQDFILIFIPKNLTFFSSHTQGYFMEASCVFLHIAIRLLKFEDGSLFFIPLFFIYIFIVIGNLIVCFAVRMDTNLHNPMYNFISIFSFLEIWYTTATIPKMLSNLISKKKTISMIGCLLQMYFFHSLGNSEGILLTTMAIDRYVAICNPLRYSSIMNPRLCAQLSAGSCIFGFLVLLPEIAWISTLPFCGPNQIHQLFCDFEPVLHLACTDTSMILVEDVIHAVAIILSVLIISISYIRIITVILKIPSIGGRRKAFSTCAAHLCVFVMFYGSVSLMYLRFSATFPPVLDTAIALMFSVLAPLFNPIIYSLRNKDMKIAIKKLLCPQKMFTTSSG</sequence>
<protein>
    <submittedName>
        <fullName evidence="2">Olfactory receptor 6K3-like</fullName>
    </submittedName>
</protein>
<evidence type="ECO:0000313" key="1">
    <source>
        <dbReference type="Proteomes" id="UP001732720"/>
    </source>
</evidence>
<reference evidence="2" key="1">
    <citation type="submission" date="2025-08" db="UniProtKB">
        <authorList>
            <consortium name="RefSeq"/>
        </authorList>
    </citation>
    <scope>IDENTIFICATION</scope>
</reference>
<name>A0AC58K868_CASCN</name>
<accession>A0AC58K868</accession>
<dbReference type="Proteomes" id="UP001732720">
    <property type="component" value="Chromosome 11"/>
</dbReference>
<dbReference type="RefSeq" id="XP_073900891.1">
    <property type="nucleotide sequence ID" value="XM_074044790.1"/>
</dbReference>
<organism evidence="1 2">
    <name type="scientific">Castor canadensis</name>
    <name type="common">American beaver</name>
    <dbReference type="NCBI Taxonomy" id="51338"/>
    <lineage>
        <taxon>Eukaryota</taxon>
        <taxon>Metazoa</taxon>
        <taxon>Chordata</taxon>
        <taxon>Craniata</taxon>
        <taxon>Vertebrata</taxon>
        <taxon>Euteleostomi</taxon>
        <taxon>Mammalia</taxon>
        <taxon>Eutheria</taxon>
        <taxon>Euarchontoglires</taxon>
        <taxon>Glires</taxon>
        <taxon>Rodentia</taxon>
        <taxon>Castorimorpha</taxon>
        <taxon>Castoridae</taxon>
        <taxon>Castor</taxon>
    </lineage>
</organism>
<keyword evidence="1" id="KW-1185">Reference proteome</keyword>
<evidence type="ECO:0000313" key="2">
    <source>
        <dbReference type="RefSeq" id="XP_073900891.1"/>
    </source>
</evidence>